<organism evidence="8 9">
    <name type="scientific">Candidatus Sulfomarinibacter kjeldsenii</name>
    <dbReference type="NCBI Taxonomy" id="2885994"/>
    <lineage>
        <taxon>Bacteria</taxon>
        <taxon>Pseudomonadati</taxon>
        <taxon>Acidobacteriota</taxon>
        <taxon>Thermoanaerobaculia</taxon>
        <taxon>Thermoanaerobaculales</taxon>
        <taxon>Candidatus Sulfomarinibacteraceae</taxon>
        <taxon>Candidatus Sulfomarinibacter</taxon>
    </lineage>
</organism>
<name>A0A8J6Y5F1_9BACT</name>
<evidence type="ECO:0000256" key="5">
    <source>
        <dbReference type="ARBA" id="ARBA00022989"/>
    </source>
</evidence>
<dbReference type="GO" id="GO:0005886">
    <property type="term" value="C:plasma membrane"/>
    <property type="evidence" value="ECO:0007669"/>
    <property type="project" value="UniProtKB-SubCell"/>
</dbReference>
<evidence type="ECO:0000313" key="9">
    <source>
        <dbReference type="Proteomes" id="UP000598633"/>
    </source>
</evidence>
<dbReference type="GO" id="GO:0008324">
    <property type="term" value="F:monoatomic cation transmembrane transporter activity"/>
    <property type="evidence" value="ECO:0007669"/>
    <property type="project" value="InterPro"/>
</dbReference>
<evidence type="ECO:0000256" key="3">
    <source>
        <dbReference type="ARBA" id="ARBA00022475"/>
    </source>
</evidence>
<feature type="transmembrane region" description="Helical" evidence="7">
    <location>
        <begin position="12"/>
        <end position="31"/>
    </location>
</feature>
<evidence type="ECO:0000256" key="2">
    <source>
        <dbReference type="ARBA" id="ARBA00006228"/>
    </source>
</evidence>
<keyword evidence="4 7" id="KW-0812">Transmembrane</keyword>
<evidence type="ECO:0000256" key="6">
    <source>
        <dbReference type="ARBA" id="ARBA00023136"/>
    </source>
</evidence>
<comment type="caution">
    <text evidence="8">The sequence shown here is derived from an EMBL/GenBank/DDBJ whole genome shotgun (WGS) entry which is preliminary data.</text>
</comment>
<gene>
    <name evidence="8" type="ORF">IFJ97_00850</name>
</gene>
<reference evidence="8 9" key="1">
    <citation type="submission" date="2020-08" db="EMBL/GenBank/DDBJ databases">
        <title>Acidobacteriota in marine sediments use diverse sulfur dissimilation pathways.</title>
        <authorList>
            <person name="Wasmund K."/>
        </authorList>
    </citation>
    <scope>NUCLEOTIDE SEQUENCE [LARGE SCALE GENOMIC DNA]</scope>
    <source>
        <strain evidence="8">MAG AM3-A</strain>
    </source>
</reference>
<dbReference type="Pfam" id="PF01899">
    <property type="entry name" value="MNHE"/>
    <property type="match status" value="1"/>
</dbReference>
<comment type="similarity">
    <text evidence="2">Belongs to the CPA3 antiporters (TC 2.A.63) subunit E family.</text>
</comment>
<evidence type="ECO:0000256" key="1">
    <source>
        <dbReference type="ARBA" id="ARBA00004651"/>
    </source>
</evidence>
<sequence length="149" mass="16496">MAVWLLNSGHYTPLIIGFGVASSLLVVFLSWRMGIVDREGLPVHLLPRATVYAPWLFKEIFTANVDVAKRVLTPFEPNISPRLFDTGVTQKTDLGRVIYANSITLTPGTVSIGVKGSYITVHAIAEDVADGLQEGEMDRRVTWLEGERR</sequence>
<dbReference type="PANTHER" id="PTHR34584">
    <property type="entry name" value="NA(+)/H(+) ANTIPORTER SUBUNIT E1"/>
    <property type="match status" value="1"/>
</dbReference>
<keyword evidence="3" id="KW-1003">Cell membrane</keyword>
<evidence type="ECO:0000256" key="7">
    <source>
        <dbReference type="SAM" id="Phobius"/>
    </source>
</evidence>
<dbReference type="Proteomes" id="UP000598633">
    <property type="component" value="Unassembled WGS sequence"/>
</dbReference>
<proteinExistence type="inferred from homology"/>
<evidence type="ECO:0000313" key="8">
    <source>
        <dbReference type="EMBL" id="MBD3869889.1"/>
    </source>
</evidence>
<protein>
    <submittedName>
        <fullName evidence="8">Na+/H+ antiporter subunit E</fullName>
    </submittedName>
</protein>
<evidence type="ECO:0000256" key="4">
    <source>
        <dbReference type="ARBA" id="ARBA00022692"/>
    </source>
</evidence>
<keyword evidence="6 7" id="KW-0472">Membrane</keyword>
<dbReference type="EMBL" id="JACXWA010000011">
    <property type="protein sequence ID" value="MBD3869889.1"/>
    <property type="molecule type" value="Genomic_DNA"/>
</dbReference>
<dbReference type="PANTHER" id="PTHR34584:SF1">
    <property type="entry name" value="NA(+)_H(+) ANTIPORTER SUBUNIT E1"/>
    <property type="match status" value="1"/>
</dbReference>
<dbReference type="InterPro" id="IPR002758">
    <property type="entry name" value="Cation_antiport_E"/>
</dbReference>
<keyword evidence="5 7" id="KW-1133">Transmembrane helix</keyword>
<comment type="subcellular location">
    <subcellularLocation>
        <location evidence="1">Cell membrane</location>
        <topology evidence="1">Multi-pass membrane protein</topology>
    </subcellularLocation>
</comment>
<accession>A0A8J6Y5F1</accession>
<dbReference type="AlphaFoldDB" id="A0A8J6Y5F1"/>